<sequence length="131" mass="15243">MNNQKKRLKIILSHFKGNQKEFGETIGKSKQTISGWISGRFPIPEDAAITIEMVHGFRREWILNGQNPERVTRTNFRTSIPDIEAEIFLFKKILANKGLRELLIILSKLHKEEFRLARKVILSLKKNDDSK</sequence>
<gene>
    <name evidence="2" type="ORF">EHQ90_23240</name>
</gene>
<organism evidence="2 3">
    <name type="scientific">Leptospira stimsonii</name>
    <dbReference type="NCBI Taxonomy" id="2202203"/>
    <lineage>
        <taxon>Bacteria</taxon>
        <taxon>Pseudomonadati</taxon>
        <taxon>Spirochaetota</taxon>
        <taxon>Spirochaetia</taxon>
        <taxon>Leptospirales</taxon>
        <taxon>Leptospiraceae</taxon>
        <taxon>Leptospira</taxon>
    </lineage>
</organism>
<accession>A0ABY2MUE3</accession>
<dbReference type="InterPro" id="IPR010982">
    <property type="entry name" value="Lambda_DNA-bd_dom_sf"/>
</dbReference>
<dbReference type="Gene3D" id="1.10.260.40">
    <property type="entry name" value="lambda repressor-like DNA-binding domains"/>
    <property type="match status" value="1"/>
</dbReference>
<comment type="caution">
    <text evidence="2">The sequence shown here is derived from an EMBL/GenBank/DDBJ whole genome shotgun (WGS) entry which is preliminary data.</text>
</comment>
<dbReference type="SUPFAM" id="SSF47413">
    <property type="entry name" value="lambda repressor-like DNA-binding domains"/>
    <property type="match status" value="1"/>
</dbReference>
<keyword evidence="3" id="KW-1185">Reference proteome</keyword>
<reference evidence="3" key="1">
    <citation type="journal article" date="2019" name="PLoS Negl. Trop. Dis.">
        <title>Revisiting the worldwide diversity of Leptospira species in the environment.</title>
        <authorList>
            <person name="Vincent A.T."/>
            <person name="Schiettekatte O."/>
            <person name="Bourhy P."/>
            <person name="Veyrier F.J."/>
            <person name="Picardeau M."/>
        </authorList>
    </citation>
    <scope>NUCLEOTIDE SEQUENCE [LARGE SCALE GENOMIC DNA]</scope>
    <source>
        <strain evidence="3">201702407</strain>
    </source>
</reference>
<dbReference type="Proteomes" id="UP000297422">
    <property type="component" value="Unassembled WGS sequence"/>
</dbReference>
<dbReference type="InterPro" id="IPR001387">
    <property type="entry name" value="Cro/C1-type_HTH"/>
</dbReference>
<name>A0ABY2MUE3_9LEPT</name>
<evidence type="ECO:0000259" key="1">
    <source>
        <dbReference type="PROSITE" id="PS50943"/>
    </source>
</evidence>
<dbReference type="EMBL" id="RQGT01000139">
    <property type="protein sequence ID" value="TGM07909.1"/>
    <property type="molecule type" value="Genomic_DNA"/>
</dbReference>
<evidence type="ECO:0000313" key="2">
    <source>
        <dbReference type="EMBL" id="TGM07909.1"/>
    </source>
</evidence>
<protein>
    <submittedName>
        <fullName evidence="2">Transcriptional regulator</fullName>
    </submittedName>
</protein>
<feature type="domain" description="HTH cro/C1-type" evidence="1">
    <location>
        <begin position="19"/>
        <end position="62"/>
    </location>
</feature>
<evidence type="ECO:0000313" key="3">
    <source>
        <dbReference type="Proteomes" id="UP000297422"/>
    </source>
</evidence>
<dbReference type="RefSeq" id="WP_135686768.1">
    <property type="nucleotide sequence ID" value="NZ_RQEQ01000015.1"/>
</dbReference>
<dbReference type="PROSITE" id="PS50943">
    <property type="entry name" value="HTH_CROC1"/>
    <property type="match status" value="1"/>
</dbReference>
<proteinExistence type="predicted"/>
<dbReference type="CDD" id="cd00093">
    <property type="entry name" value="HTH_XRE"/>
    <property type="match status" value="1"/>
</dbReference>